<organism evidence="1 2">
    <name type="scientific">Kribbella pittospori</name>
    <dbReference type="NCBI Taxonomy" id="722689"/>
    <lineage>
        <taxon>Bacteria</taxon>
        <taxon>Bacillati</taxon>
        <taxon>Actinomycetota</taxon>
        <taxon>Actinomycetes</taxon>
        <taxon>Propionibacteriales</taxon>
        <taxon>Kribbellaceae</taxon>
        <taxon>Kribbella</taxon>
    </lineage>
</organism>
<accession>A0A4R0KSC7</accession>
<evidence type="ECO:0000313" key="1">
    <source>
        <dbReference type="EMBL" id="TCC61118.1"/>
    </source>
</evidence>
<keyword evidence="2" id="KW-1185">Reference proteome</keyword>
<sequence length="542" mass="59926">MTEIQADVVIVGGGLGGIAAALTAVRRGCSVVLTEQTRWIGGQLTAQAVPPDENEWIEDFGATASYRSLRHRIRDHYRRNYPLTLDAATDPFLNPGNGRVSRLCHEPRAAHAVLSDLLASPIASGRLRLLLEHEPVQVSVDGDRLEAVAVRNNQTGAEITLTGSVFIDATELGDLLELGGVEHVIGSESAAETGEPHALDGPAQPLDQQSFSVCFALEHRPGEDHTIDRPAEYDFWNAYKADFWPDKQLSWWEVFPDSLSPHHRPIFQDPPHYPGRDGCDLWHFRRILDHANFTPDSGIRDVTLVNWPAIDYWLGPLTGVTADERRTHEERARQLSLSYLYWMQTEAPRLDGGVGYRSLRLRGDLTGDGPDGLALYPYVREARRIRAETTVTEQHISVTARGDLIGAEDFHDSVGIGHYRLDLHPSTGGPGGPRTYIDLATWPFQIPLGALLPVRVDNLLPAAKNIGTTHVTNGCYRLHPVEWNIGEVSGALAEHCVHTGDIPRAVRADERKLTDFQRVLSSLGVPLRWPEDVRTRGATPIG</sequence>
<dbReference type="EMBL" id="SJKB01000005">
    <property type="protein sequence ID" value="TCC61118.1"/>
    <property type="molecule type" value="Genomic_DNA"/>
</dbReference>
<dbReference type="GO" id="GO:0009435">
    <property type="term" value="P:NAD+ biosynthetic process"/>
    <property type="evidence" value="ECO:0007669"/>
    <property type="project" value="InterPro"/>
</dbReference>
<dbReference type="OrthoDB" id="615715at2"/>
<dbReference type="AlphaFoldDB" id="A0A4R0KSC7"/>
<dbReference type="Proteomes" id="UP000291144">
    <property type="component" value="Unassembled WGS sequence"/>
</dbReference>
<dbReference type="PANTHER" id="PTHR42716:SF1">
    <property type="entry name" value="SLL0471 PROTEIN"/>
    <property type="match status" value="1"/>
</dbReference>
<dbReference type="SUPFAM" id="SSF51905">
    <property type="entry name" value="FAD/NAD(P)-binding domain"/>
    <property type="match status" value="1"/>
</dbReference>
<dbReference type="RefSeq" id="WP_131357197.1">
    <property type="nucleotide sequence ID" value="NZ_SJKB01000005.1"/>
</dbReference>
<gene>
    <name evidence="1" type="ORF">E0H73_17865</name>
</gene>
<proteinExistence type="predicted"/>
<name>A0A4R0KSC7_9ACTN</name>
<comment type="caution">
    <text evidence="1">The sequence shown here is derived from an EMBL/GenBank/DDBJ whole genome shotgun (WGS) entry which is preliminary data.</text>
</comment>
<dbReference type="Pfam" id="PF12831">
    <property type="entry name" value="FAD_oxidored"/>
    <property type="match status" value="1"/>
</dbReference>
<dbReference type="Gene3D" id="3.40.50.720">
    <property type="entry name" value="NAD(P)-binding Rossmann-like Domain"/>
    <property type="match status" value="1"/>
</dbReference>
<reference evidence="1 2" key="1">
    <citation type="submission" date="2019-02" db="EMBL/GenBank/DDBJ databases">
        <title>Kribbella capetownensis sp. nov. and Kribbella speibonae sp. nov., isolated from soil.</title>
        <authorList>
            <person name="Curtis S.M."/>
            <person name="Norton I."/>
            <person name="Everest G.J."/>
            <person name="Meyers P.R."/>
        </authorList>
    </citation>
    <scope>NUCLEOTIDE SEQUENCE [LARGE SCALE GENOMIC DNA]</scope>
    <source>
        <strain evidence="1 2">NRRL B-24813</strain>
    </source>
</reference>
<evidence type="ECO:0000313" key="2">
    <source>
        <dbReference type="Proteomes" id="UP000291144"/>
    </source>
</evidence>
<dbReference type="InterPro" id="IPR036188">
    <property type="entry name" value="FAD/NAD-bd_sf"/>
</dbReference>
<dbReference type="GO" id="GO:0008734">
    <property type="term" value="F:L-aspartate oxidase activity"/>
    <property type="evidence" value="ECO:0007669"/>
    <property type="project" value="InterPro"/>
</dbReference>
<protein>
    <submittedName>
        <fullName evidence="1">FAD-dependent oxidoreductase</fullName>
    </submittedName>
</protein>
<dbReference type="PANTHER" id="PTHR42716">
    <property type="entry name" value="L-ASPARTATE OXIDASE"/>
    <property type="match status" value="1"/>
</dbReference>
<dbReference type="InterPro" id="IPR005288">
    <property type="entry name" value="NadB"/>
</dbReference>